<dbReference type="SUPFAM" id="SSF48452">
    <property type="entry name" value="TPR-like"/>
    <property type="match status" value="2"/>
</dbReference>
<dbReference type="EMBL" id="JAQQAF010000006">
    <property type="protein sequence ID" value="KAJ8477581.1"/>
    <property type="molecule type" value="Genomic_DNA"/>
</dbReference>
<organism evidence="3 4">
    <name type="scientific">Ensete ventricosum</name>
    <name type="common">Abyssinian banana</name>
    <name type="synonym">Musa ensete</name>
    <dbReference type="NCBI Taxonomy" id="4639"/>
    <lineage>
        <taxon>Eukaryota</taxon>
        <taxon>Viridiplantae</taxon>
        <taxon>Streptophyta</taxon>
        <taxon>Embryophyta</taxon>
        <taxon>Tracheophyta</taxon>
        <taxon>Spermatophyta</taxon>
        <taxon>Magnoliopsida</taxon>
        <taxon>Liliopsida</taxon>
        <taxon>Zingiberales</taxon>
        <taxon>Musaceae</taxon>
        <taxon>Ensete</taxon>
    </lineage>
</organism>
<dbReference type="InterPro" id="IPR002885">
    <property type="entry name" value="PPR_rpt"/>
</dbReference>
<keyword evidence="1" id="KW-0677">Repeat</keyword>
<dbReference type="PANTHER" id="PTHR47926">
    <property type="entry name" value="PENTATRICOPEPTIDE REPEAT-CONTAINING PROTEIN"/>
    <property type="match status" value="1"/>
</dbReference>
<dbReference type="FunFam" id="1.25.40.10:FF:000158">
    <property type="entry name" value="pentatricopeptide repeat-containing protein At2g33680"/>
    <property type="match status" value="1"/>
</dbReference>
<proteinExistence type="predicted"/>
<evidence type="ECO:0000313" key="4">
    <source>
        <dbReference type="Proteomes" id="UP001222027"/>
    </source>
</evidence>
<name>A0AAV8QGL5_ENSVE</name>
<dbReference type="GO" id="GO:0099402">
    <property type="term" value="P:plant organ development"/>
    <property type="evidence" value="ECO:0007669"/>
    <property type="project" value="UniProtKB-ARBA"/>
</dbReference>
<dbReference type="AlphaFoldDB" id="A0AAV8QGL5"/>
<evidence type="ECO:0000256" key="2">
    <source>
        <dbReference type="PROSITE-ProRule" id="PRU00708"/>
    </source>
</evidence>
<dbReference type="InterPro" id="IPR046849">
    <property type="entry name" value="E2_motif"/>
</dbReference>
<evidence type="ECO:0000256" key="1">
    <source>
        <dbReference type="ARBA" id="ARBA00022737"/>
    </source>
</evidence>
<dbReference type="PROSITE" id="PS51375">
    <property type="entry name" value="PPR"/>
    <property type="match status" value="8"/>
</dbReference>
<dbReference type="GO" id="GO:0003723">
    <property type="term" value="F:RNA binding"/>
    <property type="evidence" value="ECO:0007669"/>
    <property type="project" value="InterPro"/>
</dbReference>
<feature type="repeat" description="PPR" evidence="2">
    <location>
        <begin position="75"/>
        <end position="109"/>
    </location>
</feature>
<dbReference type="Pfam" id="PF20431">
    <property type="entry name" value="E_motif"/>
    <property type="match status" value="1"/>
</dbReference>
<sequence>MPSCRILSSSAIHPRDLPLLQCLSRRDLRAARRVLDDTAHHPGAVVRWTSAISRFASAGFLPEAVALFDLMPRRNLVTWNALLAAYLHAGCTSAALDLFARMPSRNVVSYTSALCALARAGRIDDARALFDALRERNVVSYNAMLTALARSGDLAGARRMFDEMPERNAASWNSLIAGYAERGHMAEARSLFDEMVRCGSANVVSWTAVIAGYARAGDVWEAYDLFRTMIPDPNVVTWTAMIGGFAWNGFHHEAVSLFLDMSRTADRLEPNGETLLSLIYSCAGLGFPCLGKQAHAYALVHGMDGDGEDGRLTKGFIYMYSRFGYMDWARHIFDRSIRRCDAVCWNSMIEGYIRIGRLEEARRLFDEITVDSRELSWVTMIVTWTMVVSAYFDAGDVAEARRLFERMPERDATAWTAVISGLVRNERVAEAFGAFAESRAAGFAPEGHALAALLGAVGSVARLEVGEQVHGLTVKTGPASDTVLRNALVAMYAKSGDVEGARKVFEEEEEAAAGKGGGGWRDAVTWNTMVMGLAHHGRAHEALRLVVEMQQEVEPDGGTCLGALTACDHVGMVDRAEEVIRFMVDRGIPVGAEHHACVVDMLGRAGRFEAAERFAGSAQAGVEAWGALLGTCVIARGGGEETAVGERAARMVLGMDPKNAAAHVALCHVYARSGGHKEAVEVRREMGRKGVRKRPGCSWIGWRGMVHAFACGDRSHPQTDEIYSMLAQLTAEIGSLSNG</sequence>
<gene>
    <name evidence="3" type="ORF">OPV22_021308</name>
</gene>
<dbReference type="Pfam" id="PF20430">
    <property type="entry name" value="Eplus_motif"/>
    <property type="match status" value="1"/>
</dbReference>
<feature type="repeat" description="PPR" evidence="2">
    <location>
        <begin position="168"/>
        <end position="202"/>
    </location>
</feature>
<feature type="repeat" description="PPR" evidence="2">
    <location>
        <begin position="341"/>
        <end position="375"/>
    </location>
</feature>
<dbReference type="InterPro" id="IPR046848">
    <property type="entry name" value="E_motif"/>
</dbReference>
<dbReference type="Proteomes" id="UP001222027">
    <property type="component" value="Unassembled WGS sequence"/>
</dbReference>
<keyword evidence="4" id="KW-1185">Reference proteome</keyword>
<protein>
    <recommendedName>
        <fullName evidence="5">Pentacotripeptide-repeat region of PRORP domain-containing protein</fullName>
    </recommendedName>
</protein>
<dbReference type="Pfam" id="PF01535">
    <property type="entry name" value="PPR"/>
    <property type="match status" value="11"/>
</dbReference>
<feature type="repeat" description="PPR" evidence="2">
    <location>
        <begin position="659"/>
        <end position="693"/>
    </location>
</feature>
<dbReference type="Gene3D" id="1.25.40.10">
    <property type="entry name" value="Tetratricopeptide repeat domain"/>
    <property type="match status" value="7"/>
</dbReference>
<feature type="repeat" description="PPR" evidence="2">
    <location>
        <begin position="234"/>
        <end position="268"/>
    </location>
</feature>
<dbReference type="Pfam" id="PF12854">
    <property type="entry name" value="PPR_1"/>
    <property type="match status" value="1"/>
</dbReference>
<dbReference type="GO" id="GO:0009451">
    <property type="term" value="P:RNA modification"/>
    <property type="evidence" value="ECO:0007669"/>
    <property type="project" value="InterPro"/>
</dbReference>
<reference evidence="3 4" key="1">
    <citation type="submission" date="2022-12" db="EMBL/GenBank/DDBJ databases">
        <title>Chromosome-scale assembly of the Ensete ventricosum genome.</title>
        <authorList>
            <person name="Dussert Y."/>
            <person name="Stocks J."/>
            <person name="Wendawek A."/>
            <person name="Woldeyes F."/>
            <person name="Nichols R.A."/>
            <person name="Borrell J.S."/>
        </authorList>
    </citation>
    <scope>NUCLEOTIDE SEQUENCE [LARGE SCALE GENOMIC DNA]</scope>
    <source>
        <strain evidence="4">cv. Maze</strain>
        <tissue evidence="3">Seeds</tissue>
    </source>
</reference>
<comment type="caution">
    <text evidence="3">The sequence shown here is derived from an EMBL/GenBank/DDBJ whole genome shotgun (WGS) entry which is preliminary data.</text>
</comment>
<dbReference type="InterPro" id="IPR011990">
    <property type="entry name" value="TPR-like_helical_dom_sf"/>
</dbReference>
<feature type="repeat" description="PPR" evidence="2">
    <location>
        <begin position="380"/>
        <end position="414"/>
    </location>
</feature>
<dbReference type="PANTHER" id="PTHR47926:SF380">
    <property type="entry name" value="PENTATRICOPEPTIDE REPEAT-CONTAINING PROTEIN"/>
    <property type="match status" value="1"/>
</dbReference>
<feature type="repeat" description="PPR" evidence="2">
    <location>
        <begin position="522"/>
        <end position="552"/>
    </location>
</feature>
<dbReference type="InterPro" id="IPR046960">
    <property type="entry name" value="PPR_At4g14850-like_plant"/>
</dbReference>
<dbReference type="NCBIfam" id="TIGR00756">
    <property type="entry name" value="PPR"/>
    <property type="match status" value="8"/>
</dbReference>
<feature type="repeat" description="PPR" evidence="2">
    <location>
        <begin position="137"/>
        <end position="167"/>
    </location>
</feature>
<evidence type="ECO:0008006" key="5">
    <source>
        <dbReference type="Google" id="ProtNLM"/>
    </source>
</evidence>
<evidence type="ECO:0000313" key="3">
    <source>
        <dbReference type="EMBL" id="KAJ8477581.1"/>
    </source>
</evidence>
<accession>A0AAV8QGL5</accession>